<dbReference type="SUPFAM" id="SSF56801">
    <property type="entry name" value="Acetyl-CoA synthetase-like"/>
    <property type="match status" value="1"/>
</dbReference>
<keyword evidence="2" id="KW-0436">Ligase</keyword>
<gene>
    <name evidence="5" type="ORF">GH714_017506</name>
</gene>
<dbReference type="EMBL" id="JAAGAX010000017">
    <property type="protein sequence ID" value="KAF2286523.1"/>
    <property type="molecule type" value="Genomic_DNA"/>
</dbReference>
<comment type="caution">
    <text evidence="5">The sequence shown here is derived from an EMBL/GenBank/DDBJ whole genome shotgun (WGS) entry which is preliminary data.</text>
</comment>
<sequence>MTPAVCFCPMPYFHVYGLTYFARALAMGETVVSMGRFDMKTMLTAIQEFRITHMALAPPVVVLMTKGPGLIDGYDLSSLEVVGCGGAPLRKSVVELFQQRFPNVILGQAYGLTESTARVFGTMGPKEGQVMGASGKLMSNCEAKIVDPETGISLPPGCAGELWLRGPSIMKGYVGDEEATAATLDSEGWLRTGDLCYIDSEGFLFFVDRIKELIKYKGYQVAPAELEHLLQSHSDIIETAVIPYPDEEAGHIPMAFVVRKIGSTIDESLIKDFIARQVAPYKRIRRVAFIDSLPKNVAGKVLRKELIKLALSSAASKL</sequence>
<dbReference type="InterPro" id="IPR045851">
    <property type="entry name" value="AMP-bd_C_sf"/>
</dbReference>
<evidence type="ECO:0000256" key="1">
    <source>
        <dbReference type="ARBA" id="ARBA00006432"/>
    </source>
</evidence>
<dbReference type="Proteomes" id="UP000467840">
    <property type="component" value="Chromosome 3"/>
</dbReference>
<dbReference type="Pfam" id="PF13193">
    <property type="entry name" value="AMP-binding_C"/>
    <property type="match status" value="1"/>
</dbReference>
<keyword evidence="6" id="KW-1185">Reference proteome</keyword>
<dbReference type="Gene3D" id="3.40.50.980">
    <property type="match status" value="1"/>
</dbReference>
<organism evidence="5 6">
    <name type="scientific">Hevea brasiliensis</name>
    <name type="common">Para rubber tree</name>
    <name type="synonym">Siphonia brasiliensis</name>
    <dbReference type="NCBI Taxonomy" id="3981"/>
    <lineage>
        <taxon>Eukaryota</taxon>
        <taxon>Viridiplantae</taxon>
        <taxon>Streptophyta</taxon>
        <taxon>Embryophyta</taxon>
        <taxon>Tracheophyta</taxon>
        <taxon>Spermatophyta</taxon>
        <taxon>Magnoliopsida</taxon>
        <taxon>eudicotyledons</taxon>
        <taxon>Gunneridae</taxon>
        <taxon>Pentapetalae</taxon>
        <taxon>rosids</taxon>
        <taxon>fabids</taxon>
        <taxon>Malpighiales</taxon>
        <taxon>Euphorbiaceae</taxon>
        <taxon>Crotonoideae</taxon>
        <taxon>Micrandreae</taxon>
        <taxon>Hevea</taxon>
    </lineage>
</organism>
<dbReference type="PANTHER" id="PTHR24096">
    <property type="entry name" value="LONG-CHAIN-FATTY-ACID--COA LIGASE"/>
    <property type="match status" value="1"/>
</dbReference>
<feature type="domain" description="AMP-binding enzyme C-terminal" evidence="4">
    <location>
        <begin position="225"/>
        <end position="300"/>
    </location>
</feature>
<dbReference type="AlphaFoldDB" id="A0A6A6KEN2"/>
<dbReference type="PANTHER" id="PTHR24096:SF362">
    <property type="entry name" value="4-COUMARATE--COA LIGASE-LIKE 9"/>
    <property type="match status" value="1"/>
</dbReference>
<evidence type="ECO:0000313" key="5">
    <source>
        <dbReference type="EMBL" id="KAF2286523.1"/>
    </source>
</evidence>
<dbReference type="Gene3D" id="3.30.300.30">
    <property type="match status" value="1"/>
</dbReference>
<proteinExistence type="inferred from homology"/>
<protein>
    <submittedName>
        <fullName evidence="5">Uncharacterized protein</fullName>
    </submittedName>
</protein>
<evidence type="ECO:0000259" key="4">
    <source>
        <dbReference type="Pfam" id="PF13193"/>
    </source>
</evidence>
<dbReference type="InterPro" id="IPR000873">
    <property type="entry name" value="AMP-dep_synth/lig_dom"/>
</dbReference>
<reference evidence="5 6" key="1">
    <citation type="journal article" date="2020" name="Mol. Plant">
        <title>The Chromosome-Based Rubber Tree Genome Provides New Insights into Spurge Genome Evolution and Rubber Biosynthesis.</title>
        <authorList>
            <person name="Liu J."/>
            <person name="Shi C."/>
            <person name="Shi C.C."/>
            <person name="Li W."/>
            <person name="Zhang Q.J."/>
            <person name="Zhang Y."/>
            <person name="Li K."/>
            <person name="Lu H.F."/>
            <person name="Shi C."/>
            <person name="Zhu S.T."/>
            <person name="Xiao Z.Y."/>
            <person name="Nan H."/>
            <person name="Yue Y."/>
            <person name="Zhu X.G."/>
            <person name="Wu Y."/>
            <person name="Hong X.N."/>
            <person name="Fan G.Y."/>
            <person name="Tong Y."/>
            <person name="Zhang D."/>
            <person name="Mao C.L."/>
            <person name="Liu Y.L."/>
            <person name="Hao S.J."/>
            <person name="Liu W.Q."/>
            <person name="Lv M.Q."/>
            <person name="Zhang H.B."/>
            <person name="Liu Y."/>
            <person name="Hu-Tang G.R."/>
            <person name="Wang J.P."/>
            <person name="Wang J.H."/>
            <person name="Sun Y.H."/>
            <person name="Ni S.B."/>
            <person name="Chen W.B."/>
            <person name="Zhang X.C."/>
            <person name="Jiao Y.N."/>
            <person name="Eichler E.E."/>
            <person name="Li G.H."/>
            <person name="Liu X."/>
            <person name="Gao L.Z."/>
        </authorList>
    </citation>
    <scope>NUCLEOTIDE SEQUENCE [LARGE SCALE GENOMIC DNA]</scope>
    <source>
        <strain evidence="6">cv. GT1</strain>
        <tissue evidence="5">Leaf</tissue>
    </source>
</reference>
<dbReference type="InterPro" id="IPR025110">
    <property type="entry name" value="AMP-bd_C"/>
</dbReference>
<comment type="similarity">
    <text evidence="1">Belongs to the ATP-dependent AMP-binding enzyme family.</text>
</comment>
<dbReference type="Pfam" id="PF00501">
    <property type="entry name" value="AMP-binding"/>
    <property type="match status" value="1"/>
</dbReference>
<dbReference type="GO" id="GO:0016405">
    <property type="term" value="F:CoA-ligase activity"/>
    <property type="evidence" value="ECO:0007669"/>
    <property type="project" value="TreeGrafter"/>
</dbReference>
<accession>A0A6A6KEN2</accession>
<evidence type="ECO:0000256" key="2">
    <source>
        <dbReference type="ARBA" id="ARBA00022598"/>
    </source>
</evidence>
<feature type="domain" description="AMP-dependent synthetase/ligase" evidence="3">
    <location>
        <begin position="5"/>
        <end position="173"/>
    </location>
</feature>
<name>A0A6A6KEN2_HEVBR</name>
<evidence type="ECO:0000259" key="3">
    <source>
        <dbReference type="Pfam" id="PF00501"/>
    </source>
</evidence>
<dbReference type="Gene3D" id="2.30.38.10">
    <property type="entry name" value="Luciferase, Domain 3"/>
    <property type="match status" value="1"/>
</dbReference>
<evidence type="ECO:0000313" key="6">
    <source>
        <dbReference type="Proteomes" id="UP000467840"/>
    </source>
</evidence>
<dbReference type="FunFam" id="3.30.300.30:FF:000007">
    <property type="entry name" value="4-coumarate--CoA ligase 2"/>
    <property type="match status" value="1"/>
</dbReference>